<feature type="domain" description="DUF1835" evidence="1">
    <location>
        <begin position="2"/>
        <end position="105"/>
    </location>
</feature>
<proteinExistence type="predicted"/>
<name>A0ABW1IR54_9BACL</name>
<accession>A0ABW1IR54</accession>
<comment type="caution">
    <text evidence="2">The sequence shown here is derived from an EMBL/GenBank/DDBJ whole genome shotgun (WGS) entry which is preliminary data.</text>
</comment>
<sequence>MIHIVNGDIVGEKLIHQVEGEVIVWREMYDYGPLLSKGSREEHLRRRAAFFEEKVGIPAKLFMESCEQQYRKLDELPRDTEVTLWFEHDRYDQMMLIYLITELNNRGFQKLSMVTLNEYSGIEPFYGMGQLSSLQLKELGLTHHQSLTPDQLQEAVEAWTAYTSENPLDTEQWIKASGQRLPFLTHAMQRHLRYYPSVHTGLNEIEDKSLRYIGDRACTFEALFEHISRSIPHDGLSDLQFAAILNQLTRGDFPLLDCDGPLPNYGNPNSSAMLRLTSSGKQVLQGNRDRFSCTGIDWWLGGVHLQDGSWRWDGERLIFSL</sequence>
<dbReference type="Pfam" id="PF08874">
    <property type="entry name" value="DUF1835"/>
    <property type="match status" value="1"/>
</dbReference>
<dbReference type="EMBL" id="JBHSQV010000164">
    <property type="protein sequence ID" value="MFC5987506.1"/>
    <property type="molecule type" value="Genomic_DNA"/>
</dbReference>
<evidence type="ECO:0000313" key="2">
    <source>
        <dbReference type="EMBL" id="MFC5987506.1"/>
    </source>
</evidence>
<keyword evidence="3" id="KW-1185">Reference proteome</keyword>
<organism evidence="2 3">
    <name type="scientific">Marinicrinis lubricantis</name>
    <dbReference type="NCBI Taxonomy" id="2086470"/>
    <lineage>
        <taxon>Bacteria</taxon>
        <taxon>Bacillati</taxon>
        <taxon>Bacillota</taxon>
        <taxon>Bacilli</taxon>
        <taxon>Bacillales</taxon>
        <taxon>Paenibacillaceae</taxon>
    </lineage>
</organism>
<dbReference type="RefSeq" id="WP_379894900.1">
    <property type="nucleotide sequence ID" value="NZ_CBCSCT010000039.1"/>
</dbReference>
<reference evidence="3" key="1">
    <citation type="journal article" date="2019" name="Int. J. Syst. Evol. Microbiol.">
        <title>The Global Catalogue of Microorganisms (GCM) 10K type strain sequencing project: providing services to taxonomists for standard genome sequencing and annotation.</title>
        <authorList>
            <consortium name="The Broad Institute Genomics Platform"/>
            <consortium name="The Broad Institute Genome Sequencing Center for Infectious Disease"/>
            <person name="Wu L."/>
            <person name="Ma J."/>
        </authorList>
    </citation>
    <scope>NUCLEOTIDE SEQUENCE [LARGE SCALE GENOMIC DNA]</scope>
    <source>
        <strain evidence="3">CCM 8749</strain>
    </source>
</reference>
<dbReference type="Proteomes" id="UP001596250">
    <property type="component" value="Unassembled WGS sequence"/>
</dbReference>
<protein>
    <submittedName>
        <fullName evidence="2">DUF1835 domain-containing protein</fullName>
    </submittedName>
</protein>
<dbReference type="InterPro" id="IPR014973">
    <property type="entry name" value="DUF1835"/>
</dbReference>
<evidence type="ECO:0000259" key="1">
    <source>
        <dbReference type="Pfam" id="PF08874"/>
    </source>
</evidence>
<gene>
    <name evidence="2" type="ORF">ACFPXP_13955</name>
</gene>
<evidence type="ECO:0000313" key="3">
    <source>
        <dbReference type="Proteomes" id="UP001596250"/>
    </source>
</evidence>